<gene>
    <name evidence="5" type="ORF">C1I92_03200</name>
</gene>
<name>A0A2W2BE49_9ACTN</name>
<dbReference type="InterPro" id="IPR052720">
    <property type="entry name" value="Glycosyl_hydrolase_97"/>
</dbReference>
<dbReference type="PROSITE" id="PS51175">
    <property type="entry name" value="CBM6"/>
    <property type="match status" value="2"/>
</dbReference>
<dbReference type="Pfam" id="PF10566">
    <property type="entry name" value="Glyco_hydro_97"/>
    <property type="match status" value="1"/>
</dbReference>
<dbReference type="InterPro" id="IPR029486">
    <property type="entry name" value="GH97_N"/>
</dbReference>
<dbReference type="Proteomes" id="UP000248764">
    <property type="component" value="Unassembled WGS sequence"/>
</dbReference>
<dbReference type="Pfam" id="PF14508">
    <property type="entry name" value="GH97_N"/>
    <property type="match status" value="1"/>
</dbReference>
<dbReference type="SUPFAM" id="SSF49785">
    <property type="entry name" value="Galactose-binding domain-like"/>
    <property type="match status" value="2"/>
</dbReference>
<proteinExistence type="predicted"/>
<protein>
    <submittedName>
        <fullName evidence="5">Glycoside hydrolase</fullName>
    </submittedName>
</protein>
<dbReference type="Pfam" id="PF03422">
    <property type="entry name" value="CBM_6"/>
    <property type="match status" value="1"/>
</dbReference>
<dbReference type="InterPro" id="IPR014718">
    <property type="entry name" value="GH-type_carb-bd"/>
</dbReference>
<dbReference type="PANTHER" id="PTHR35803:SF2">
    <property type="entry name" value="RETAINING ALPHA-GALACTOSIDASE"/>
    <property type="match status" value="1"/>
</dbReference>
<evidence type="ECO:0000313" key="5">
    <source>
        <dbReference type="EMBL" id="PZF85901.1"/>
    </source>
</evidence>
<sequence>MVPDDPPDGAGGDADGADADRQHDGDQQPGGQPADPQRGPPPLRDLAEVVVLVENERVGQTHSTSGDNVACATQSHLAGRSCPNPARDALFTHRFVPVSGAVGGSIAFSRCGRVFVIPRDARSRLASRDRGTAALGGGSVFAGSKRRRSTLALATVAVTASVVAALTATDVGVVPAQALTTHTVTSPDGAITFAVHEQASGALTYEVTAGTTTIFEESPLGIATSAVDFSTGLTYASQARTTIDQTYTLPAGTKPSYRDHANQLVLSYTKGGQTMQLVVRAYDDGVAYRYVLPGGSGAVSITDEKSGFRLPAPTGGWAAVWNGNYEQDYIYRSAAGLNDGTELTMPLLASIDNNAYFTVISEANVYNAGASFAPALLKGSQANDGLLNVRRTPDQSFPIASTYPFQTPWRAAIIAGDLDTLVNSDLVQHLNPPATQNADWVKPGRAAWSWFSDGDSAADLDKQKQMVDFAASMGFEYVTVDCCYDPDVDLPAISQYAAQRDVGIFAWVTAEPFATPTQADALVAEHKAYGVVGLKVDFFLNDSQNVMGWYQSIGDAAGEHELMLNFHGSTKPGGENRTWPWVVTSEAVAGTEHYLYPPPTTARLDATFPFVRNPIGGMDYTPTMISLNGSILTQAHTLAQSIVFTSAMVNYSDSAAAYEQWPGRHLMRAVPTVWDETRVVEGFPGDHVTMARRSGTDWFVGAITDPARTATVPLSFLGSGTYTATIFADNAAGRVSSVTTQTVTSASTLSLPMIATGGVAVHISKTPLAQIGSADVRYEAEAPGNTISGGAGTDNCKGCSGGSKVGFLGNGGAVQFNNVMAGAAGTHELTFTYTSGDPRSIQIEVNGSVVSTENLKDSGGWEFVNKWTIDVPLNAGANTIRFSNPAAFGPDIDALILSRRTEAEASGNTLAGGAAVAACGGCSGGSKVTGLSGGGSVTVNGVTATAAGNHTVRVDYAATADSTAQVSVNGGAPVTVAFPSTGGATATATVTLGLGVNAGASNTIRIAGGSGAAPDIDRVTVTN</sequence>
<dbReference type="InterPro" id="IPR005084">
    <property type="entry name" value="CBM6"/>
</dbReference>
<evidence type="ECO:0000259" key="4">
    <source>
        <dbReference type="PROSITE" id="PS51175"/>
    </source>
</evidence>
<feature type="compositionally biased region" description="Low complexity" evidence="3">
    <location>
        <begin position="27"/>
        <end position="37"/>
    </location>
</feature>
<keyword evidence="2" id="KW-0326">Glycosidase</keyword>
<dbReference type="InterPro" id="IPR029483">
    <property type="entry name" value="GH97_C"/>
</dbReference>
<dbReference type="InterPro" id="IPR013785">
    <property type="entry name" value="Aldolase_TIM"/>
</dbReference>
<feature type="domain" description="CBM6" evidence="4">
    <location>
        <begin position="776"/>
        <end position="898"/>
    </location>
</feature>
<feature type="domain" description="CBM6" evidence="4">
    <location>
        <begin position="899"/>
        <end position="1022"/>
    </location>
</feature>
<reference evidence="5 6" key="1">
    <citation type="submission" date="2018-01" db="EMBL/GenBank/DDBJ databases">
        <title>Draft genome sequence of Jiangella sp. GTF31.</title>
        <authorList>
            <person name="Sahin N."/>
            <person name="Ay H."/>
            <person name="Saygin H."/>
        </authorList>
    </citation>
    <scope>NUCLEOTIDE SEQUENCE [LARGE SCALE GENOMIC DNA]</scope>
    <source>
        <strain evidence="5 6">GTF31</strain>
    </source>
</reference>
<evidence type="ECO:0000313" key="6">
    <source>
        <dbReference type="Proteomes" id="UP000248764"/>
    </source>
</evidence>
<organism evidence="5 6">
    <name type="scientific">Jiangella anatolica</name>
    <dbReference type="NCBI Taxonomy" id="2670374"/>
    <lineage>
        <taxon>Bacteria</taxon>
        <taxon>Bacillati</taxon>
        <taxon>Actinomycetota</taxon>
        <taxon>Actinomycetes</taxon>
        <taxon>Jiangellales</taxon>
        <taxon>Jiangellaceae</taxon>
        <taxon>Jiangella</taxon>
    </lineage>
</organism>
<accession>A0A2W2BE49</accession>
<dbReference type="GO" id="GO:0016798">
    <property type="term" value="F:hydrolase activity, acting on glycosyl bonds"/>
    <property type="evidence" value="ECO:0007669"/>
    <property type="project" value="UniProtKB-KW"/>
</dbReference>
<dbReference type="Gene3D" id="2.60.120.260">
    <property type="entry name" value="Galactose-binding domain-like"/>
    <property type="match status" value="2"/>
</dbReference>
<evidence type="ECO:0000256" key="2">
    <source>
        <dbReference type="ARBA" id="ARBA00023295"/>
    </source>
</evidence>
<evidence type="ECO:0000256" key="1">
    <source>
        <dbReference type="ARBA" id="ARBA00022801"/>
    </source>
</evidence>
<dbReference type="CDD" id="cd04081">
    <property type="entry name" value="CBM35_galactosidase-like"/>
    <property type="match status" value="2"/>
</dbReference>
<dbReference type="Gene3D" id="3.20.20.70">
    <property type="entry name" value="Aldolase class I"/>
    <property type="match status" value="1"/>
</dbReference>
<dbReference type="Pfam" id="PF14509">
    <property type="entry name" value="GH97_C"/>
    <property type="match status" value="1"/>
</dbReference>
<dbReference type="EMBL" id="POTW01000005">
    <property type="protein sequence ID" value="PZF85901.1"/>
    <property type="molecule type" value="Genomic_DNA"/>
</dbReference>
<dbReference type="PANTHER" id="PTHR35803">
    <property type="entry name" value="GLUCAN 1,4-ALPHA-GLUCOSIDASE SUSB-RELATED"/>
    <property type="match status" value="1"/>
</dbReference>
<keyword evidence="1 5" id="KW-0378">Hydrolase</keyword>
<dbReference type="InterPro" id="IPR017853">
    <property type="entry name" value="GH"/>
</dbReference>
<dbReference type="GO" id="GO:0030246">
    <property type="term" value="F:carbohydrate binding"/>
    <property type="evidence" value="ECO:0007669"/>
    <property type="project" value="InterPro"/>
</dbReference>
<dbReference type="Gene3D" id="2.70.98.10">
    <property type="match status" value="1"/>
</dbReference>
<dbReference type="SUPFAM" id="SSF51445">
    <property type="entry name" value="(Trans)glycosidases"/>
    <property type="match status" value="1"/>
</dbReference>
<comment type="caution">
    <text evidence="5">The sequence shown here is derived from an EMBL/GenBank/DDBJ whole genome shotgun (WGS) entry which is preliminary data.</text>
</comment>
<dbReference type="Gene3D" id="2.60.40.1180">
    <property type="entry name" value="Golgi alpha-mannosidase II"/>
    <property type="match status" value="1"/>
</dbReference>
<keyword evidence="6" id="KW-1185">Reference proteome</keyword>
<dbReference type="InterPro" id="IPR008979">
    <property type="entry name" value="Galactose-bd-like_sf"/>
</dbReference>
<feature type="region of interest" description="Disordered" evidence="3">
    <location>
        <begin position="1"/>
        <end position="43"/>
    </location>
</feature>
<dbReference type="InterPro" id="IPR019563">
    <property type="entry name" value="GH97_catalytic"/>
</dbReference>
<dbReference type="AlphaFoldDB" id="A0A2W2BE49"/>
<evidence type="ECO:0000256" key="3">
    <source>
        <dbReference type="SAM" id="MobiDB-lite"/>
    </source>
</evidence>
<dbReference type="InterPro" id="IPR013780">
    <property type="entry name" value="Glyco_hydro_b"/>
</dbReference>